<accession>A0A2M7TZZ8</accession>
<proteinExistence type="predicted"/>
<feature type="transmembrane region" description="Helical" evidence="1">
    <location>
        <begin position="129"/>
        <end position="152"/>
    </location>
</feature>
<feature type="chain" id="PRO_5014954538" evidence="2">
    <location>
        <begin position="28"/>
        <end position="348"/>
    </location>
</feature>
<evidence type="ECO:0000256" key="1">
    <source>
        <dbReference type="SAM" id="Phobius"/>
    </source>
</evidence>
<keyword evidence="1" id="KW-0472">Membrane</keyword>
<name>A0A2M7TZZ8_9BACT</name>
<keyword evidence="2" id="KW-0732">Signal</keyword>
<dbReference type="EMBL" id="PFOB01000023">
    <property type="protein sequence ID" value="PIZ63401.1"/>
    <property type="molecule type" value="Genomic_DNA"/>
</dbReference>
<dbReference type="AlphaFoldDB" id="A0A2M7TZZ8"/>
<reference evidence="4" key="1">
    <citation type="submission" date="2017-09" db="EMBL/GenBank/DDBJ databases">
        <title>Depth-based differentiation of microbial function through sediment-hosted aquifers and enrichment of novel symbionts in the deep terrestrial subsurface.</title>
        <authorList>
            <person name="Probst A.J."/>
            <person name="Ladd B."/>
            <person name="Jarett J.K."/>
            <person name="Geller-Mcgrath D.E."/>
            <person name="Sieber C.M.K."/>
            <person name="Emerson J.B."/>
            <person name="Anantharaman K."/>
            <person name="Thomas B.C."/>
            <person name="Malmstrom R."/>
            <person name="Stieglmeier M."/>
            <person name="Klingl A."/>
            <person name="Woyke T."/>
            <person name="Ryan C.M."/>
            <person name="Banfield J.F."/>
        </authorList>
    </citation>
    <scope>NUCLEOTIDE SEQUENCE [LARGE SCALE GENOMIC DNA]</scope>
</reference>
<feature type="signal peptide" evidence="2">
    <location>
        <begin position="1"/>
        <end position="27"/>
    </location>
</feature>
<organism evidence="3 4">
    <name type="scientific">Candidatus Roizmanbacteria bacterium CG_4_10_14_0_2_um_filter_39_13</name>
    <dbReference type="NCBI Taxonomy" id="1974825"/>
    <lineage>
        <taxon>Bacteria</taxon>
        <taxon>Candidatus Roizmaniibacteriota</taxon>
    </lineage>
</organism>
<sequence length="348" mass="38081">MTIINRLVLISVLSLLFLFLLPTPSHAVRYAECDACGYCIDREAPESWESCRDCLYPGVIGAATNNKTLEVITNPNDPRLDPAKKALNQPVPPARGKYFTQLGCVDTSFSSFSDPGAAGGVLNFILTKLIFPATGVLAFGTLIYGSFILITAQGAEMQIARGKRYVTGSIVGLIFTFSVVLMVNIIGGDILRIPGFGERNVYTDLQKIKVAIDTLIVNTGKLPRGLTPPTTCVHDLEIELNKCEAGLVCDTWPYGGAYNKQLTVAEVTDPWGNPYYFDPDYRCRPDVAGCENVIYGPENPQDTITKKSKFVRAVLSFGSDGREEYCNPPNNGCVRRDEDNIVLVLCDQ</sequence>
<evidence type="ECO:0000313" key="4">
    <source>
        <dbReference type="Proteomes" id="UP000228503"/>
    </source>
</evidence>
<feature type="transmembrane region" description="Helical" evidence="1">
    <location>
        <begin position="164"/>
        <end position="186"/>
    </location>
</feature>
<keyword evidence="1" id="KW-0812">Transmembrane</keyword>
<comment type="caution">
    <text evidence="3">The sequence shown here is derived from an EMBL/GenBank/DDBJ whole genome shotgun (WGS) entry which is preliminary data.</text>
</comment>
<evidence type="ECO:0000256" key="2">
    <source>
        <dbReference type="SAM" id="SignalP"/>
    </source>
</evidence>
<evidence type="ECO:0000313" key="3">
    <source>
        <dbReference type="EMBL" id="PIZ63401.1"/>
    </source>
</evidence>
<protein>
    <submittedName>
        <fullName evidence="3">Uncharacterized protein</fullName>
    </submittedName>
</protein>
<gene>
    <name evidence="3" type="ORF">COY16_02115</name>
</gene>
<dbReference type="Proteomes" id="UP000228503">
    <property type="component" value="Unassembled WGS sequence"/>
</dbReference>
<keyword evidence="1" id="KW-1133">Transmembrane helix</keyword>